<protein>
    <recommendedName>
        <fullName evidence="3">EF-hand domain-containing protein</fullName>
    </recommendedName>
</protein>
<feature type="region of interest" description="Disordered" evidence="1">
    <location>
        <begin position="166"/>
        <end position="214"/>
    </location>
</feature>
<gene>
    <name evidence="4" type="ORF">FTUN_3352</name>
</gene>
<dbReference type="Gene3D" id="1.10.238.10">
    <property type="entry name" value="EF-hand"/>
    <property type="match status" value="1"/>
</dbReference>
<feature type="compositionally biased region" description="Basic and acidic residues" evidence="1">
    <location>
        <begin position="203"/>
        <end position="214"/>
    </location>
</feature>
<dbReference type="AlphaFoldDB" id="A0A6M5YPA0"/>
<reference evidence="5" key="1">
    <citation type="submission" date="2020-05" db="EMBL/GenBank/DDBJ databases">
        <title>Frigoriglobus tundricola gen. nov., sp. nov., a psychrotolerant cellulolytic planctomycete of the family Gemmataceae with two divergent copies of 16S rRNA gene.</title>
        <authorList>
            <person name="Kulichevskaya I.S."/>
            <person name="Ivanova A.A."/>
            <person name="Naumoff D.G."/>
            <person name="Beletsky A.V."/>
            <person name="Rijpstra W.I.C."/>
            <person name="Sinninghe Damste J.S."/>
            <person name="Mardanov A.V."/>
            <person name="Ravin N.V."/>
            <person name="Dedysh S.N."/>
        </authorList>
    </citation>
    <scope>NUCLEOTIDE SEQUENCE [LARGE SCALE GENOMIC DNA]</scope>
    <source>
        <strain evidence="5">PL17</strain>
    </source>
</reference>
<accession>A0A6M5YPA0</accession>
<feature type="compositionally biased region" description="Gly residues" evidence="1">
    <location>
        <begin position="166"/>
        <end position="191"/>
    </location>
</feature>
<dbReference type="EMBL" id="CP053452">
    <property type="protein sequence ID" value="QJW95798.1"/>
    <property type="molecule type" value="Genomic_DNA"/>
</dbReference>
<dbReference type="PROSITE" id="PS00018">
    <property type="entry name" value="EF_HAND_1"/>
    <property type="match status" value="1"/>
</dbReference>
<dbReference type="InterPro" id="IPR018247">
    <property type="entry name" value="EF_Hand_1_Ca_BS"/>
</dbReference>
<dbReference type="RefSeq" id="WP_171471513.1">
    <property type="nucleotide sequence ID" value="NZ_CP053452.2"/>
</dbReference>
<organism evidence="4 5">
    <name type="scientific">Frigoriglobus tundricola</name>
    <dbReference type="NCBI Taxonomy" id="2774151"/>
    <lineage>
        <taxon>Bacteria</taxon>
        <taxon>Pseudomonadati</taxon>
        <taxon>Planctomycetota</taxon>
        <taxon>Planctomycetia</taxon>
        <taxon>Gemmatales</taxon>
        <taxon>Gemmataceae</taxon>
        <taxon>Frigoriglobus</taxon>
    </lineage>
</organism>
<feature type="compositionally biased region" description="Gly residues" evidence="1">
    <location>
        <begin position="53"/>
        <end position="93"/>
    </location>
</feature>
<feature type="chain" id="PRO_5026674804" description="EF-hand domain-containing protein" evidence="2">
    <location>
        <begin position="26"/>
        <end position="421"/>
    </location>
</feature>
<evidence type="ECO:0000256" key="1">
    <source>
        <dbReference type="SAM" id="MobiDB-lite"/>
    </source>
</evidence>
<dbReference type="InterPro" id="IPR011992">
    <property type="entry name" value="EF-hand-dom_pair"/>
</dbReference>
<dbReference type="KEGG" id="ftj:FTUN_3352"/>
<sequence length="421" mass="41926">MWKKWLAFSGMLALIILLDPTHTPAQPEGGGKGKGGRGGFGGFGGPPPDGNTNGQGGGPGGGWPGGGMGGPGGPGGGMGGPGGPGGGGMGRGGFRMDPEVGWMMLQRWTNSTGNTVDLSQIPPETRTMINGFAQRFGTNPLPESGTMSKEQYLEFTAQNEALRAANGGGRGGMGGPNGGGGPGQGGWGPGGWDPNQGGPGQRPFEKKQTEEERPVAMRYGKLPKDLPPWFDEYDTDKDGQISLYEYRKSGKDSKEALTREFLKMDMNSDGLLTADELLRFTRQNAIKEKVDAYDESGGTERPSSWGLGAPVEDKGDNNKGGNNRGRGGPGGGGMGGPGGSMGGPGGGMGGPGGGMGRPGGGMGGPGGGWPGGGMGGPGGGMDWPGGGGGPGGRGGDNTKGPDPKGGDNGGRGGNRGKKGPG</sequence>
<feature type="domain" description="EF-hand" evidence="3">
    <location>
        <begin position="252"/>
        <end position="287"/>
    </location>
</feature>
<keyword evidence="5" id="KW-1185">Reference proteome</keyword>
<feature type="compositionally biased region" description="Gly residues" evidence="1">
    <location>
        <begin position="28"/>
        <end position="44"/>
    </location>
</feature>
<evidence type="ECO:0000256" key="2">
    <source>
        <dbReference type="SAM" id="SignalP"/>
    </source>
</evidence>
<dbReference type="Proteomes" id="UP000503447">
    <property type="component" value="Chromosome"/>
</dbReference>
<feature type="signal peptide" evidence="2">
    <location>
        <begin position="1"/>
        <end position="25"/>
    </location>
</feature>
<dbReference type="InterPro" id="IPR002048">
    <property type="entry name" value="EF_hand_dom"/>
</dbReference>
<dbReference type="GO" id="GO:0005509">
    <property type="term" value="F:calcium ion binding"/>
    <property type="evidence" value="ECO:0007669"/>
    <property type="project" value="InterPro"/>
</dbReference>
<evidence type="ECO:0000259" key="3">
    <source>
        <dbReference type="PROSITE" id="PS50222"/>
    </source>
</evidence>
<evidence type="ECO:0000313" key="4">
    <source>
        <dbReference type="EMBL" id="QJW95798.1"/>
    </source>
</evidence>
<name>A0A6M5YPA0_9BACT</name>
<proteinExistence type="predicted"/>
<keyword evidence="2" id="KW-0732">Signal</keyword>
<feature type="region of interest" description="Disordered" evidence="1">
    <location>
        <begin position="24"/>
        <end position="95"/>
    </location>
</feature>
<feature type="region of interest" description="Disordered" evidence="1">
    <location>
        <begin position="291"/>
        <end position="421"/>
    </location>
</feature>
<dbReference type="Pfam" id="PF13202">
    <property type="entry name" value="EF-hand_5"/>
    <property type="match status" value="2"/>
</dbReference>
<dbReference type="SUPFAM" id="SSF47473">
    <property type="entry name" value="EF-hand"/>
    <property type="match status" value="1"/>
</dbReference>
<dbReference type="PROSITE" id="PS50222">
    <property type="entry name" value="EF_HAND_2"/>
    <property type="match status" value="1"/>
</dbReference>
<feature type="compositionally biased region" description="Gly residues" evidence="1">
    <location>
        <begin position="322"/>
        <end position="397"/>
    </location>
</feature>
<evidence type="ECO:0000313" key="5">
    <source>
        <dbReference type="Proteomes" id="UP000503447"/>
    </source>
</evidence>